<feature type="chain" id="PRO_5003310249" description="SnoaL-like domain-containing protein" evidence="1">
    <location>
        <begin position="24"/>
        <end position="165"/>
    </location>
</feature>
<evidence type="ECO:0000256" key="1">
    <source>
        <dbReference type="SAM" id="SignalP"/>
    </source>
</evidence>
<dbReference type="STRING" id="760192.Halhy_3354"/>
<evidence type="ECO:0000259" key="2">
    <source>
        <dbReference type="Pfam" id="PF13474"/>
    </source>
</evidence>
<dbReference type="InterPro" id="IPR037401">
    <property type="entry name" value="SnoaL-like"/>
</dbReference>
<evidence type="ECO:0000313" key="3">
    <source>
        <dbReference type="EMBL" id="AEE51212.1"/>
    </source>
</evidence>
<accession>F4KUD0</accession>
<dbReference type="InterPro" id="IPR032710">
    <property type="entry name" value="NTF2-like_dom_sf"/>
</dbReference>
<evidence type="ECO:0000313" key="4">
    <source>
        <dbReference type="Proteomes" id="UP000008461"/>
    </source>
</evidence>
<dbReference type="AlphaFoldDB" id="F4KUD0"/>
<feature type="domain" description="SnoaL-like" evidence="2">
    <location>
        <begin position="34"/>
        <end position="146"/>
    </location>
</feature>
<dbReference type="NCBIfam" id="TIGR02246">
    <property type="entry name" value="SgcJ/EcaC family oxidoreductase"/>
    <property type="match status" value="1"/>
</dbReference>
<dbReference type="HOGENOM" id="CLU_1608543_0_0_10"/>
<dbReference type="InterPro" id="IPR011944">
    <property type="entry name" value="Steroid_delta5-4_isomerase"/>
</dbReference>
<reference evidence="3 4" key="1">
    <citation type="journal article" date="2011" name="Stand. Genomic Sci.">
        <title>Complete genome sequence of Haliscomenobacter hydrossis type strain (O).</title>
        <authorList>
            <consortium name="US DOE Joint Genome Institute (JGI-PGF)"/>
            <person name="Daligault H."/>
            <person name="Lapidus A."/>
            <person name="Zeytun A."/>
            <person name="Nolan M."/>
            <person name="Lucas S."/>
            <person name="Del Rio T.G."/>
            <person name="Tice H."/>
            <person name="Cheng J.F."/>
            <person name="Tapia R."/>
            <person name="Han C."/>
            <person name="Goodwin L."/>
            <person name="Pitluck S."/>
            <person name="Liolios K."/>
            <person name="Pagani I."/>
            <person name="Ivanova N."/>
            <person name="Huntemann M."/>
            <person name="Mavromatis K."/>
            <person name="Mikhailova N."/>
            <person name="Pati A."/>
            <person name="Chen A."/>
            <person name="Palaniappan K."/>
            <person name="Land M."/>
            <person name="Hauser L."/>
            <person name="Brambilla E.M."/>
            <person name="Rohde M."/>
            <person name="Verbarg S."/>
            <person name="Goker M."/>
            <person name="Bristow J."/>
            <person name="Eisen J.A."/>
            <person name="Markowitz V."/>
            <person name="Hugenholtz P."/>
            <person name="Kyrpides N.C."/>
            <person name="Klenk H.P."/>
            <person name="Woyke T."/>
        </authorList>
    </citation>
    <scope>NUCLEOTIDE SEQUENCE [LARGE SCALE GENOMIC DNA]</scope>
    <source>
        <strain evidence="4">ATCC 27775 / DSM 1100 / LMG 10767 / O</strain>
    </source>
</reference>
<protein>
    <recommendedName>
        <fullName evidence="2">SnoaL-like domain-containing protein</fullName>
    </recommendedName>
</protein>
<proteinExistence type="predicted"/>
<name>F4KUD0_HALH1</name>
<keyword evidence="1" id="KW-0732">Signal</keyword>
<dbReference type="Pfam" id="PF13474">
    <property type="entry name" value="SnoaL_3"/>
    <property type="match status" value="1"/>
</dbReference>
<sequence>MKNLLVNTFFFAALVLSAQNLQAQAPKMENAEMVKAYLKTIYTAYEKGNIEEMFSYYTQDAAEIGPDGSLTSGLAALKASWASFEKMMDAKPKFTYNLTSSRMITPDVAIVTWDSEADIKIGGQQVGGKATAVAVLVKKGTRWMIEFDGMTPVIPMPEMATTGNK</sequence>
<dbReference type="eggNOG" id="COG4319">
    <property type="taxonomic scope" value="Bacteria"/>
</dbReference>
<dbReference type="Gene3D" id="3.10.450.50">
    <property type="match status" value="1"/>
</dbReference>
<gene>
    <name evidence="3" type="ordered locus">Halhy_3354</name>
</gene>
<dbReference type="SUPFAM" id="SSF54427">
    <property type="entry name" value="NTF2-like"/>
    <property type="match status" value="1"/>
</dbReference>
<reference key="2">
    <citation type="submission" date="2011-04" db="EMBL/GenBank/DDBJ databases">
        <title>Complete sequence of chromosome of Haliscomenobacter hydrossis DSM 1100.</title>
        <authorList>
            <consortium name="US DOE Joint Genome Institute (JGI-PGF)"/>
            <person name="Lucas S."/>
            <person name="Han J."/>
            <person name="Lapidus A."/>
            <person name="Bruce D."/>
            <person name="Goodwin L."/>
            <person name="Pitluck S."/>
            <person name="Peters L."/>
            <person name="Kyrpides N."/>
            <person name="Mavromatis K."/>
            <person name="Ivanova N."/>
            <person name="Ovchinnikova G."/>
            <person name="Pagani I."/>
            <person name="Daligault H."/>
            <person name="Detter J.C."/>
            <person name="Han C."/>
            <person name="Land M."/>
            <person name="Hauser L."/>
            <person name="Markowitz V."/>
            <person name="Cheng J.-F."/>
            <person name="Hugenholtz P."/>
            <person name="Woyke T."/>
            <person name="Wu D."/>
            <person name="Verbarg S."/>
            <person name="Frueling A."/>
            <person name="Brambilla E."/>
            <person name="Klenk H.-P."/>
            <person name="Eisen J.A."/>
        </authorList>
    </citation>
    <scope>NUCLEOTIDE SEQUENCE</scope>
    <source>
        <strain>DSM 1100</strain>
    </source>
</reference>
<feature type="signal peptide" evidence="1">
    <location>
        <begin position="1"/>
        <end position="23"/>
    </location>
</feature>
<dbReference type="Proteomes" id="UP000008461">
    <property type="component" value="Chromosome"/>
</dbReference>
<dbReference type="RefSeq" id="WP_013765753.1">
    <property type="nucleotide sequence ID" value="NC_015510.1"/>
</dbReference>
<organism evidence="3 4">
    <name type="scientific">Haliscomenobacter hydrossis (strain ATCC 27775 / DSM 1100 / LMG 10767 / O)</name>
    <dbReference type="NCBI Taxonomy" id="760192"/>
    <lineage>
        <taxon>Bacteria</taxon>
        <taxon>Pseudomonadati</taxon>
        <taxon>Bacteroidota</taxon>
        <taxon>Saprospiria</taxon>
        <taxon>Saprospirales</taxon>
        <taxon>Haliscomenobacteraceae</taxon>
        <taxon>Haliscomenobacter</taxon>
    </lineage>
</organism>
<dbReference type="EMBL" id="CP002691">
    <property type="protein sequence ID" value="AEE51212.1"/>
    <property type="molecule type" value="Genomic_DNA"/>
</dbReference>
<keyword evidence="4" id="KW-1185">Reference proteome</keyword>
<dbReference type="KEGG" id="hhy:Halhy_3354"/>